<organism evidence="1 2">
    <name type="scientific">Vespula squamosa</name>
    <name type="common">Southern yellow jacket</name>
    <name type="synonym">Wasp</name>
    <dbReference type="NCBI Taxonomy" id="30214"/>
    <lineage>
        <taxon>Eukaryota</taxon>
        <taxon>Metazoa</taxon>
        <taxon>Ecdysozoa</taxon>
        <taxon>Arthropoda</taxon>
        <taxon>Hexapoda</taxon>
        <taxon>Insecta</taxon>
        <taxon>Pterygota</taxon>
        <taxon>Neoptera</taxon>
        <taxon>Endopterygota</taxon>
        <taxon>Hymenoptera</taxon>
        <taxon>Apocrita</taxon>
        <taxon>Aculeata</taxon>
        <taxon>Vespoidea</taxon>
        <taxon>Vespidae</taxon>
        <taxon>Vespinae</taxon>
        <taxon>Vespula</taxon>
    </lineage>
</organism>
<accession>A0ABD2ANV2</accession>
<evidence type="ECO:0000313" key="2">
    <source>
        <dbReference type="Proteomes" id="UP001607302"/>
    </source>
</evidence>
<evidence type="ECO:0000313" key="1">
    <source>
        <dbReference type="EMBL" id="KAL2722291.1"/>
    </source>
</evidence>
<proteinExistence type="predicted"/>
<protein>
    <submittedName>
        <fullName evidence="1">Uncharacterized protein</fullName>
    </submittedName>
</protein>
<keyword evidence="2" id="KW-1185">Reference proteome</keyword>
<dbReference type="AlphaFoldDB" id="A0ABD2ANV2"/>
<comment type="caution">
    <text evidence="1">The sequence shown here is derived from an EMBL/GenBank/DDBJ whole genome shotgun (WGS) entry which is preliminary data.</text>
</comment>
<reference evidence="1 2" key="1">
    <citation type="journal article" date="2024" name="Ann. Entomol. Soc. Am.">
        <title>Genomic analyses of the southern and eastern yellowjacket wasps (Hymenoptera: Vespidae) reveal evolutionary signatures of social life.</title>
        <authorList>
            <person name="Catto M.A."/>
            <person name="Caine P.B."/>
            <person name="Orr S.E."/>
            <person name="Hunt B.G."/>
            <person name="Goodisman M.A.D."/>
        </authorList>
    </citation>
    <scope>NUCLEOTIDE SEQUENCE [LARGE SCALE GENOMIC DNA]</scope>
    <source>
        <strain evidence="1">233</strain>
        <tissue evidence="1">Head and thorax</tissue>
    </source>
</reference>
<dbReference type="EMBL" id="JAUDFV010000141">
    <property type="protein sequence ID" value="KAL2722291.1"/>
    <property type="molecule type" value="Genomic_DNA"/>
</dbReference>
<feature type="non-terminal residue" evidence="1">
    <location>
        <position position="1"/>
    </location>
</feature>
<dbReference type="Proteomes" id="UP001607302">
    <property type="component" value="Unassembled WGS sequence"/>
</dbReference>
<name>A0ABD2ANV2_VESSQ</name>
<sequence length="168" mass="19366">NRKGRNVLRNRMKFAIRNFKYSRHLANETRKCQETSVRWTDCCTVQPRGCTSNRLRSHFPIGPVCIDKVRVRAERHGTLLPRGSNSPDFLPLTATIATAFAAISANGVRRSYRPGDKIPGKFCETFELGYVEEMVNEWYEGDNNENTEDIEVKHKEENIEIDNTKFLT</sequence>
<gene>
    <name evidence="1" type="ORF">V1478_009154</name>
</gene>